<name>A0ABD3N8Y3_9STRA</name>
<comment type="caution">
    <text evidence="2">The sequence shown here is derived from an EMBL/GenBank/DDBJ whole genome shotgun (WGS) entry which is preliminary data.</text>
</comment>
<feature type="region of interest" description="Disordered" evidence="1">
    <location>
        <begin position="84"/>
        <end position="116"/>
    </location>
</feature>
<evidence type="ECO:0000256" key="1">
    <source>
        <dbReference type="SAM" id="MobiDB-lite"/>
    </source>
</evidence>
<accession>A0ABD3N8Y3</accession>
<organism evidence="2 3">
    <name type="scientific">Cyclotella atomus</name>
    <dbReference type="NCBI Taxonomy" id="382360"/>
    <lineage>
        <taxon>Eukaryota</taxon>
        <taxon>Sar</taxon>
        <taxon>Stramenopiles</taxon>
        <taxon>Ochrophyta</taxon>
        <taxon>Bacillariophyta</taxon>
        <taxon>Coscinodiscophyceae</taxon>
        <taxon>Thalassiosirophycidae</taxon>
        <taxon>Stephanodiscales</taxon>
        <taxon>Stephanodiscaceae</taxon>
        <taxon>Cyclotella</taxon>
    </lineage>
</organism>
<gene>
    <name evidence="2" type="ORF">ACHAWO_002515</name>
</gene>
<sequence length="116" mass="12760">MPAETRRTTLSRRQQATLDRLTQNQVLFFVNKNSLLAADVTVAQEVDDVVEGVSNDVPGSIDAAESVLFAGGLQIDTELISSDEHDAVQLRNSRQHDHQRISPPLHHGDTQGLSDF</sequence>
<protein>
    <submittedName>
        <fullName evidence="2">Uncharacterized protein</fullName>
    </submittedName>
</protein>
<dbReference type="Proteomes" id="UP001530400">
    <property type="component" value="Unassembled WGS sequence"/>
</dbReference>
<proteinExistence type="predicted"/>
<dbReference type="AlphaFoldDB" id="A0ABD3N8Y3"/>
<dbReference type="EMBL" id="JALLPJ020001265">
    <property type="protein sequence ID" value="KAL3772513.1"/>
    <property type="molecule type" value="Genomic_DNA"/>
</dbReference>
<evidence type="ECO:0000313" key="3">
    <source>
        <dbReference type="Proteomes" id="UP001530400"/>
    </source>
</evidence>
<feature type="compositionally biased region" description="Basic and acidic residues" evidence="1">
    <location>
        <begin position="84"/>
        <end position="100"/>
    </location>
</feature>
<evidence type="ECO:0000313" key="2">
    <source>
        <dbReference type="EMBL" id="KAL3772513.1"/>
    </source>
</evidence>
<keyword evidence="3" id="KW-1185">Reference proteome</keyword>
<reference evidence="2 3" key="1">
    <citation type="submission" date="2024-10" db="EMBL/GenBank/DDBJ databases">
        <title>Updated reference genomes for cyclostephanoid diatoms.</title>
        <authorList>
            <person name="Roberts W.R."/>
            <person name="Alverson A.J."/>
        </authorList>
    </citation>
    <scope>NUCLEOTIDE SEQUENCE [LARGE SCALE GENOMIC DNA]</scope>
    <source>
        <strain evidence="2 3">AJA010-31</strain>
    </source>
</reference>
<feature type="non-terminal residue" evidence="2">
    <location>
        <position position="116"/>
    </location>
</feature>